<name>A0A2H0LYL1_9BACT</name>
<sequence length="209" mass="24326">MAKNSRHTKLIAIAGPSACGKSLLAKELLKKLGSDKCSIISQDNYYKDWGRLSIAKRKKINFDNIRAFDFALFKKHLKALKNNKTISLPYYDFISSRRLKKTKKIAPKVFIIVEGLMPYVKKETGKLFDLKIYVDAENHTCMARRINRDINERGETLESTCRRYFKDVLPMQVKYVEPQKRCADIAVNSSKKLGDKTLDKIVRRIKRWY</sequence>
<dbReference type="GO" id="GO:0044206">
    <property type="term" value="P:UMP salvage"/>
    <property type="evidence" value="ECO:0007669"/>
    <property type="project" value="UniProtKB-UniPathway"/>
</dbReference>
<dbReference type="AlphaFoldDB" id="A0A2H0LYL1"/>
<dbReference type="SUPFAM" id="SSF52540">
    <property type="entry name" value="P-loop containing nucleoside triphosphate hydrolases"/>
    <property type="match status" value="1"/>
</dbReference>
<dbReference type="Pfam" id="PF00485">
    <property type="entry name" value="PRK"/>
    <property type="match status" value="1"/>
</dbReference>
<dbReference type="EMBL" id="PCWA01000037">
    <property type="protein sequence ID" value="PIQ89478.1"/>
    <property type="molecule type" value="Genomic_DNA"/>
</dbReference>
<comment type="caution">
    <text evidence="7">The sequence shown here is derived from an EMBL/GenBank/DDBJ whole genome shotgun (WGS) entry which is preliminary data.</text>
</comment>
<dbReference type="InterPro" id="IPR027417">
    <property type="entry name" value="P-loop_NTPase"/>
</dbReference>
<organism evidence="7 8">
    <name type="scientific">Candidatus Ghiorseimicrobium undicola</name>
    <dbReference type="NCBI Taxonomy" id="1974746"/>
    <lineage>
        <taxon>Bacteria</taxon>
        <taxon>Pseudomonadati</taxon>
        <taxon>Candidatus Omnitrophota</taxon>
        <taxon>Candidatus Ghiorseimicrobium</taxon>
    </lineage>
</organism>
<evidence type="ECO:0000313" key="7">
    <source>
        <dbReference type="EMBL" id="PIQ89478.1"/>
    </source>
</evidence>
<dbReference type="Gene3D" id="3.40.50.300">
    <property type="entry name" value="P-loop containing nucleotide triphosphate hydrolases"/>
    <property type="match status" value="1"/>
</dbReference>
<evidence type="ECO:0000256" key="5">
    <source>
        <dbReference type="ARBA" id="ARBA00022777"/>
    </source>
</evidence>
<dbReference type="CDD" id="cd02023">
    <property type="entry name" value="UMPK"/>
    <property type="match status" value="1"/>
</dbReference>
<evidence type="ECO:0000256" key="1">
    <source>
        <dbReference type="ARBA" id="ARBA00004690"/>
    </source>
</evidence>
<comment type="pathway">
    <text evidence="1">Pyrimidine metabolism; UMP biosynthesis via salvage pathway; UMP from uridine: step 1/1.</text>
</comment>
<dbReference type="EC" id="2.7.1.48" evidence="2"/>
<dbReference type="PANTHER" id="PTHR10285">
    <property type="entry name" value="URIDINE KINASE"/>
    <property type="match status" value="1"/>
</dbReference>
<evidence type="ECO:0000256" key="2">
    <source>
        <dbReference type="ARBA" id="ARBA00012137"/>
    </source>
</evidence>
<protein>
    <recommendedName>
        <fullName evidence="2">uridine/cytidine kinase</fullName>
        <ecNumber evidence="2">2.7.1.48</ecNumber>
    </recommendedName>
</protein>
<dbReference type="GO" id="GO:0004849">
    <property type="term" value="F:uridine kinase activity"/>
    <property type="evidence" value="ECO:0007669"/>
    <property type="project" value="UniProtKB-EC"/>
</dbReference>
<dbReference type="InterPro" id="IPR000764">
    <property type="entry name" value="Uridine_kinase-like"/>
</dbReference>
<dbReference type="InterPro" id="IPR006083">
    <property type="entry name" value="PRK/URK"/>
</dbReference>
<evidence type="ECO:0000313" key="8">
    <source>
        <dbReference type="Proteomes" id="UP000229641"/>
    </source>
</evidence>
<accession>A0A2H0LYL1</accession>
<evidence type="ECO:0000259" key="6">
    <source>
        <dbReference type="Pfam" id="PF00485"/>
    </source>
</evidence>
<reference evidence="7 8" key="1">
    <citation type="submission" date="2017-09" db="EMBL/GenBank/DDBJ databases">
        <title>Depth-based differentiation of microbial function through sediment-hosted aquifers and enrichment of novel symbionts in the deep terrestrial subsurface.</title>
        <authorList>
            <person name="Probst A.J."/>
            <person name="Ladd B."/>
            <person name="Jarett J.K."/>
            <person name="Geller-Mcgrath D.E."/>
            <person name="Sieber C.M."/>
            <person name="Emerson J.B."/>
            <person name="Anantharaman K."/>
            <person name="Thomas B.C."/>
            <person name="Malmstrom R."/>
            <person name="Stieglmeier M."/>
            <person name="Klingl A."/>
            <person name="Woyke T."/>
            <person name="Ryan C.M."/>
            <person name="Banfield J.F."/>
        </authorList>
    </citation>
    <scope>NUCLEOTIDE SEQUENCE [LARGE SCALE GENOMIC DNA]</scope>
    <source>
        <strain evidence="7">CG11_big_fil_rev_8_21_14_0_20_42_13</strain>
    </source>
</reference>
<keyword evidence="5 7" id="KW-0418">Kinase</keyword>
<proteinExistence type="predicted"/>
<dbReference type="NCBIfam" id="NF004018">
    <property type="entry name" value="PRK05480.1"/>
    <property type="match status" value="1"/>
</dbReference>
<dbReference type="Proteomes" id="UP000229641">
    <property type="component" value="Unassembled WGS sequence"/>
</dbReference>
<dbReference type="PRINTS" id="PR00988">
    <property type="entry name" value="URIDINKINASE"/>
</dbReference>
<evidence type="ECO:0000256" key="3">
    <source>
        <dbReference type="ARBA" id="ARBA00022679"/>
    </source>
</evidence>
<dbReference type="GO" id="GO:0005524">
    <property type="term" value="F:ATP binding"/>
    <property type="evidence" value="ECO:0007669"/>
    <property type="project" value="InterPro"/>
</dbReference>
<gene>
    <name evidence="7" type="ORF">COV72_02935</name>
</gene>
<feature type="domain" description="Phosphoribulokinase/uridine kinase" evidence="6">
    <location>
        <begin position="10"/>
        <end position="189"/>
    </location>
</feature>
<keyword evidence="3" id="KW-0808">Transferase</keyword>
<keyword evidence="4" id="KW-0547">Nucleotide-binding</keyword>
<evidence type="ECO:0000256" key="4">
    <source>
        <dbReference type="ARBA" id="ARBA00022741"/>
    </source>
</evidence>
<dbReference type="UniPathway" id="UPA00574">
    <property type="reaction ID" value="UER00637"/>
</dbReference>